<comment type="caution">
    <text evidence="1">The sequence shown here is derived from an EMBL/GenBank/DDBJ whole genome shotgun (WGS) entry which is preliminary data.</text>
</comment>
<sequence>MLIQLEMDDPREFMNQHQRTYPYSELVDAFSTQSFNGYLNMVTRTQSLQPGIIEGDFDQQQIHQTTRTGSCVPICGSSSSSFTISFGDLTSQTETNRGYKPKYPDGIIPKEEMSFNELLGSIELPKRVSSTRRNHRQAQEHVLAERKRREKLTRRFMGLSALLPEIKKMDKAAVLEDASKYIKHLQNRVKELEEASVTGKSIIQESVASMKKSRFHRGHEDEVSSFDGTNTSLGSTVYDPVIKVRISGSSILVRIYCGRNSALALKALTELERLHVTIMCNSVLPIGETDVLITTIAQMGEEFVMTAMDLVKCLESSLSSFL</sequence>
<organism evidence="1 2">
    <name type="scientific">Cichorium intybus</name>
    <name type="common">Chicory</name>
    <dbReference type="NCBI Taxonomy" id="13427"/>
    <lineage>
        <taxon>Eukaryota</taxon>
        <taxon>Viridiplantae</taxon>
        <taxon>Streptophyta</taxon>
        <taxon>Embryophyta</taxon>
        <taxon>Tracheophyta</taxon>
        <taxon>Spermatophyta</taxon>
        <taxon>Magnoliopsida</taxon>
        <taxon>eudicotyledons</taxon>
        <taxon>Gunneridae</taxon>
        <taxon>Pentapetalae</taxon>
        <taxon>asterids</taxon>
        <taxon>campanulids</taxon>
        <taxon>Asterales</taxon>
        <taxon>Asteraceae</taxon>
        <taxon>Cichorioideae</taxon>
        <taxon>Cichorieae</taxon>
        <taxon>Cichoriinae</taxon>
        <taxon>Cichorium</taxon>
    </lineage>
</organism>
<gene>
    <name evidence="1" type="ORF">L2E82_33759</name>
</gene>
<reference evidence="2" key="1">
    <citation type="journal article" date="2022" name="Mol. Ecol. Resour.">
        <title>The genomes of chicory, endive, great burdock and yacon provide insights into Asteraceae palaeo-polyploidization history and plant inulin production.</title>
        <authorList>
            <person name="Fan W."/>
            <person name="Wang S."/>
            <person name="Wang H."/>
            <person name="Wang A."/>
            <person name="Jiang F."/>
            <person name="Liu H."/>
            <person name="Zhao H."/>
            <person name="Xu D."/>
            <person name="Zhang Y."/>
        </authorList>
    </citation>
    <scope>NUCLEOTIDE SEQUENCE [LARGE SCALE GENOMIC DNA]</scope>
    <source>
        <strain evidence="2">cv. Punajuju</strain>
    </source>
</reference>
<protein>
    <submittedName>
        <fullName evidence="1">Uncharacterized protein</fullName>
    </submittedName>
</protein>
<name>A0ACB9BL14_CICIN</name>
<evidence type="ECO:0000313" key="2">
    <source>
        <dbReference type="Proteomes" id="UP001055811"/>
    </source>
</evidence>
<accession>A0ACB9BL14</accession>
<dbReference type="EMBL" id="CM042014">
    <property type="protein sequence ID" value="KAI3722716.1"/>
    <property type="molecule type" value="Genomic_DNA"/>
</dbReference>
<reference evidence="1 2" key="2">
    <citation type="journal article" date="2022" name="Mol. Ecol. Resour.">
        <title>The genomes of chicory, endive, great burdock and yacon provide insights into Asteraceae paleo-polyploidization history and plant inulin production.</title>
        <authorList>
            <person name="Fan W."/>
            <person name="Wang S."/>
            <person name="Wang H."/>
            <person name="Wang A."/>
            <person name="Jiang F."/>
            <person name="Liu H."/>
            <person name="Zhao H."/>
            <person name="Xu D."/>
            <person name="Zhang Y."/>
        </authorList>
    </citation>
    <scope>NUCLEOTIDE SEQUENCE [LARGE SCALE GENOMIC DNA]</scope>
    <source>
        <strain evidence="2">cv. Punajuju</strain>
        <tissue evidence="1">Leaves</tissue>
    </source>
</reference>
<dbReference type="Proteomes" id="UP001055811">
    <property type="component" value="Linkage Group LG06"/>
</dbReference>
<evidence type="ECO:0000313" key="1">
    <source>
        <dbReference type="EMBL" id="KAI3722716.1"/>
    </source>
</evidence>
<keyword evidence="2" id="KW-1185">Reference proteome</keyword>
<proteinExistence type="predicted"/>